<protein>
    <recommendedName>
        <fullName evidence="2">Peptidase C14 caspase domain-containing protein</fullName>
    </recommendedName>
</protein>
<feature type="domain" description="Peptidase C14 caspase" evidence="2">
    <location>
        <begin position="6"/>
        <end position="167"/>
    </location>
</feature>
<reference evidence="3 4" key="1">
    <citation type="submission" date="2019-10" db="EMBL/GenBank/DDBJ databases">
        <authorList>
            <person name="Palmer J.M."/>
        </authorList>
    </citation>
    <scope>NUCLEOTIDE SEQUENCE [LARGE SCALE GENOMIC DNA]</scope>
    <source>
        <strain evidence="3 4">TWF730</strain>
    </source>
</reference>
<proteinExistence type="inferred from homology"/>
<comment type="similarity">
    <text evidence="1">Belongs to the peptidase C14B family.</text>
</comment>
<dbReference type="AlphaFoldDB" id="A0AAV9UNP3"/>
<dbReference type="GO" id="GO:0005737">
    <property type="term" value="C:cytoplasm"/>
    <property type="evidence" value="ECO:0007669"/>
    <property type="project" value="TreeGrafter"/>
</dbReference>
<dbReference type="Gene3D" id="3.40.50.1460">
    <property type="match status" value="1"/>
</dbReference>
<dbReference type="EMBL" id="JAVHNS010000008">
    <property type="protein sequence ID" value="KAK6345905.1"/>
    <property type="molecule type" value="Genomic_DNA"/>
</dbReference>
<dbReference type="Pfam" id="PF00656">
    <property type="entry name" value="Peptidase_C14"/>
    <property type="match status" value="1"/>
</dbReference>
<dbReference type="Proteomes" id="UP001373714">
    <property type="component" value="Unassembled WGS sequence"/>
</dbReference>
<evidence type="ECO:0000313" key="4">
    <source>
        <dbReference type="Proteomes" id="UP001373714"/>
    </source>
</evidence>
<dbReference type="GO" id="GO:0006508">
    <property type="term" value="P:proteolysis"/>
    <property type="evidence" value="ECO:0007669"/>
    <property type="project" value="InterPro"/>
</dbReference>
<comment type="caution">
    <text evidence="3">The sequence shown here is derived from an EMBL/GenBank/DDBJ whole genome shotgun (WGS) entry which is preliminary data.</text>
</comment>
<evidence type="ECO:0000259" key="2">
    <source>
        <dbReference type="Pfam" id="PF00656"/>
    </source>
</evidence>
<accession>A0AAV9UNP3</accession>
<dbReference type="GO" id="GO:0004197">
    <property type="term" value="F:cysteine-type endopeptidase activity"/>
    <property type="evidence" value="ECO:0007669"/>
    <property type="project" value="InterPro"/>
</dbReference>
<dbReference type="PANTHER" id="PTHR48104">
    <property type="entry name" value="METACASPASE-4"/>
    <property type="match status" value="1"/>
</dbReference>
<evidence type="ECO:0000313" key="3">
    <source>
        <dbReference type="EMBL" id="KAK6345905.1"/>
    </source>
</evidence>
<sequence>MGASIWAILVGIDYYQPGDQRPDIEFPDLKGCVEDINQIEAMLRDLPGPKLLDIRRLTASAPDNGGDEPKEPPDERPTYANIVEAFERVIRDAHEDDIIYIHYSGHGAQVKTIFSDLKDNGLDEVLVPMDISCGGRYLRDVELAGLLEKMVAKKLVVTLILDSCHSGVQTAAATMVIEI</sequence>
<evidence type="ECO:0000256" key="1">
    <source>
        <dbReference type="ARBA" id="ARBA00009005"/>
    </source>
</evidence>
<keyword evidence="4" id="KW-1185">Reference proteome</keyword>
<dbReference type="InterPro" id="IPR011600">
    <property type="entry name" value="Pept_C14_caspase"/>
</dbReference>
<name>A0AAV9UNP3_9PEZI</name>
<dbReference type="PANTHER" id="PTHR48104:SF30">
    <property type="entry name" value="METACASPASE-1"/>
    <property type="match status" value="1"/>
</dbReference>
<dbReference type="InterPro" id="IPR050452">
    <property type="entry name" value="Metacaspase"/>
</dbReference>
<gene>
    <name evidence="3" type="ORF">TWF730_010248</name>
</gene>
<organism evidence="3 4">
    <name type="scientific">Orbilia blumenaviensis</name>
    <dbReference type="NCBI Taxonomy" id="1796055"/>
    <lineage>
        <taxon>Eukaryota</taxon>
        <taxon>Fungi</taxon>
        <taxon>Dikarya</taxon>
        <taxon>Ascomycota</taxon>
        <taxon>Pezizomycotina</taxon>
        <taxon>Orbiliomycetes</taxon>
        <taxon>Orbiliales</taxon>
        <taxon>Orbiliaceae</taxon>
        <taxon>Orbilia</taxon>
    </lineage>
</organism>